<proteinExistence type="predicted"/>
<evidence type="ECO:0000313" key="2">
    <source>
        <dbReference type="Proteomes" id="UP001151760"/>
    </source>
</evidence>
<protein>
    <submittedName>
        <fullName evidence="1">Uncharacterized protein</fullName>
    </submittedName>
</protein>
<keyword evidence="2" id="KW-1185">Reference proteome</keyword>
<dbReference type="Proteomes" id="UP001151760">
    <property type="component" value="Unassembled WGS sequence"/>
</dbReference>
<reference evidence="1" key="2">
    <citation type="submission" date="2022-01" db="EMBL/GenBank/DDBJ databases">
        <authorList>
            <person name="Yamashiro T."/>
            <person name="Shiraishi A."/>
            <person name="Satake H."/>
            <person name="Nakayama K."/>
        </authorList>
    </citation>
    <scope>NUCLEOTIDE SEQUENCE</scope>
</reference>
<name>A0ABQ5GJZ1_9ASTR</name>
<dbReference type="EMBL" id="BQNB010018548">
    <property type="protein sequence ID" value="GJT75629.1"/>
    <property type="molecule type" value="Genomic_DNA"/>
</dbReference>
<accession>A0ABQ5GJZ1</accession>
<evidence type="ECO:0000313" key="1">
    <source>
        <dbReference type="EMBL" id="GJT75629.1"/>
    </source>
</evidence>
<reference evidence="1" key="1">
    <citation type="journal article" date="2022" name="Int. J. Mol. Sci.">
        <title>Draft Genome of Tanacetum Coccineum: Genomic Comparison of Closely Related Tanacetum-Family Plants.</title>
        <authorList>
            <person name="Yamashiro T."/>
            <person name="Shiraishi A."/>
            <person name="Nakayama K."/>
            <person name="Satake H."/>
        </authorList>
    </citation>
    <scope>NUCLEOTIDE SEQUENCE</scope>
</reference>
<organism evidence="1 2">
    <name type="scientific">Tanacetum coccineum</name>
    <dbReference type="NCBI Taxonomy" id="301880"/>
    <lineage>
        <taxon>Eukaryota</taxon>
        <taxon>Viridiplantae</taxon>
        <taxon>Streptophyta</taxon>
        <taxon>Embryophyta</taxon>
        <taxon>Tracheophyta</taxon>
        <taxon>Spermatophyta</taxon>
        <taxon>Magnoliopsida</taxon>
        <taxon>eudicotyledons</taxon>
        <taxon>Gunneridae</taxon>
        <taxon>Pentapetalae</taxon>
        <taxon>asterids</taxon>
        <taxon>campanulids</taxon>
        <taxon>Asterales</taxon>
        <taxon>Asteraceae</taxon>
        <taxon>Asteroideae</taxon>
        <taxon>Anthemideae</taxon>
        <taxon>Anthemidinae</taxon>
        <taxon>Tanacetum</taxon>
    </lineage>
</organism>
<gene>
    <name evidence="1" type="ORF">Tco_1042354</name>
</gene>
<sequence>MLELILHQQQTLISALNVDSLKVDLVVIQNTCSEKEDSNSETASSKSVKESSLNSETKDVHAIKYKMSKSKERCACIYSISFIHTFKVLSKDGFNRPTRIGIWIQNGICHSLISMAALLGGKQPVQSSSIQVYLGIMTVKWLQDTYFVNTLARGLNTSEINYSNTWVMLSSPLLKNSSSIDSMKEG</sequence>
<comment type="caution">
    <text evidence="1">The sequence shown here is derived from an EMBL/GenBank/DDBJ whole genome shotgun (WGS) entry which is preliminary data.</text>
</comment>